<dbReference type="SUPFAM" id="SSF55781">
    <property type="entry name" value="GAF domain-like"/>
    <property type="match status" value="3"/>
</dbReference>
<evidence type="ECO:0000256" key="6">
    <source>
        <dbReference type="SAM" id="MobiDB-lite"/>
    </source>
</evidence>
<dbReference type="CDD" id="cd00082">
    <property type="entry name" value="HisKA"/>
    <property type="match status" value="1"/>
</dbReference>
<gene>
    <name evidence="9" type="ORF">SAMN05216277_10529</name>
</gene>
<dbReference type="InterPro" id="IPR050736">
    <property type="entry name" value="Sensor_HK_Regulatory"/>
</dbReference>
<accession>A0A1I5RL96</accession>
<keyword evidence="3" id="KW-0808">Transferase</keyword>
<keyword evidence="10" id="KW-1185">Reference proteome</keyword>
<dbReference type="InterPro" id="IPR013656">
    <property type="entry name" value="PAS_4"/>
</dbReference>
<dbReference type="SUPFAM" id="SSF47384">
    <property type="entry name" value="Homodimeric domain of signal transducing histidine kinase"/>
    <property type="match status" value="1"/>
</dbReference>
<dbReference type="EMBL" id="FOXI01000005">
    <property type="protein sequence ID" value="SFP59180.1"/>
    <property type="molecule type" value="Genomic_DNA"/>
</dbReference>
<feature type="domain" description="Histidine kinase" evidence="7">
    <location>
        <begin position="701"/>
        <end position="921"/>
    </location>
</feature>
<evidence type="ECO:0000256" key="5">
    <source>
        <dbReference type="ARBA" id="ARBA00023012"/>
    </source>
</evidence>
<dbReference type="Proteomes" id="UP000183769">
    <property type="component" value="Unassembled WGS sequence"/>
</dbReference>
<dbReference type="SMART" id="SM00388">
    <property type="entry name" value="HisKA"/>
    <property type="match status" value="1"/>
</dbReference>
<dbReference type="CDD" id="cd00130">
    <property type="entry name" value="PAS"/>
    <property type="match status" value="1"/>
</dbReference>
<dbReference type="InterPro" id="IPR036890">
    <property type="entry name" value="HATPase_C_sf"/>
</dbReference>
<keyword evidence="5" id="KW-0902">Two-component regulatory system</keyword>
<dbReference type="Gene3D" id="3.30.450.40">
    <property type="match status" value="3"/>
</dbReference>
<dbReference type="EC" id="2.7.13.3" evidence="2"/>
<dbReference type="Pfam" id="PF02518">
    <property type="entry name" value="HATPase_c"/>
    <property type="match status" value="1"/>
</dbReference>
<dbReference type="PROSITE" id="PS50112">
    <property type="entry name" value="PAS"/>
    <property type="match status" value="1"/>
</dbReference>
<proteinExistence type="predicted"/>
<evidence type="ECO:0000256" key="2">
    <source>
        <dbReference type="ARBA" id="ARBA00012438"/>
    </source>
</evidence>
<keyword evidence="4" id="KW-0418">Kinase</keyword>
<dbReference type="InterPro" id="IPR003594">
    <property type="entry name" value="HATPase_dom"/>
</dbReference>
<organism evidence="9 10">
    <name type="scientific">Halolamina pelagica</name>
    <dbReference type="NCBI Taxonomy" id="699431"/>
    <lineage>
        <taxon>Archaea</taxon>
        <taxon>Methanobacteriati</taxon>
        <taxon>Methanobacteriota</taxon>
        <taxon>Stenosarchaea group</taxon>
        <taxon>Halobacteria</taxon>
        <taxon>Halobacteriales</taxon>
        <taxon>Haloferacaceae</taxon>
    </lineage>
</organism>
<dbReference type="Pfam" id="PF00512">
    <property type="entry name" value="HisKA"/>
    <property type="match status" value="1"/>
</dbReference>
<evidence type="ECO:0000256" key="4">
    <source>
        <dbReference type="ARBA" id="ARBA00022777"/>
    </source>
</evidence>
<dbReference type="PANTHER" id="PTHR43711">
    <property type="entry name" value="TWO-COMPONENT HISTIDINE KINASE"/>
    <property type="match status" value="1"/>
</dbReference>
<reference evidence="10" key="1">
    <citation type="submission" date="2016-10" db="EMBL/GenBank/DDBJ databases">
        <authorList>
            <person name="Varghese N."/>
            <person name="Submissions S."/>
        </authorList>
    </citation>
    <scope>NUCLEOTIDE SEQUENCE [LARGE SCALE GENOMIC DNA]</scope>
    <source>
        <strain evidence="10">CGMCC 1.10329</strain>
    </source>
</reference>
<feature type="region of interest" description="Disordered" evidence="6">
    <location>
        <begin position="809"/>
        <end position="850"/>
    </location>
</feature>
<dbReference type="InterPro" id="IPR029016">
    <property type="entry name" value="GAF-like_dom_sf"/>
</dbReference>
<dbReference type="Pfam" id="PF13185">
    <property type="entry name" value="GAF_2"/>
    <property type="match status" value="3"/>
</dbReference>
<dbReference type="SMART" id="SM00065">
    <property type="entry name" value="GAF"/>
    <property type="match status" value="3"/>
</dbReference>
<dbReference type="InterPro" id="IPR000014">
    <property type="entry name" value="PAS"/>
</dbReference>
<dbReference type="Gene3D" id="1.10.287.130">
    <property type="match status" value="1"/>
</dbReference>
<evidence type="ECO:0000313" key="10">
    <source>
        <dbReference type="Proteomes" id="UP000183769"/>
    </source>
</evidence>
<dbReference type="InterPro" id="IPR003018">
    <property type="entry name" value="GAF"/>
</dbReference>
<dbReference type="GO" id="GO:0000155">
    <property type="term" value="F:phosphorelay sensor kinase activity"/>
    <property type="evidence" value="ECO:0007669"/>
    <property type="project" value="InterPro"/>
</dbReference>
<name>A0A1I5RL96_9EURY</name>
<dbReference type="AlphaFoldDB" id="A0A1I5RL96"/>
<comment type="catalytic activity">
    <reaction evidence="1">
        <text>ATP + protein L-histidine = ADP + protein N-phospho-L-histidine.</text>
        <dbReference type="EC" id="2.7.13.3"/>
    </reaction>
</comment>
<evidence type="ECO:0000259" key="8">
    <source>
        <dbReference type="PROSITE" id="PS50112"/>
    </source>
</evidence>
<evidence type="ECO:0000256" key="3">
    <source>
        <dbReference type="ARBA" id="ARBA00022679"/>
    </source>
</evidence>
<sequence>MVGDSPCEGAGALLERDGFTGRACPQSEARSAFEELHPDCLVVCGGSIPTALAAAASEDGCPIVDCDDPPILTRNDDDEDAAGESALDDRVTRAVGGTPNRERIARLHEGSAELVGIEERGPLHRRVVGIAEDVLGFDTAALYIHEGDGFVPSAAIGDDRPDRLAPDHGMVSQVFETGEPALIDDIESHSIAEQQIERHRSGLVVPFGDDGVFAGLSTEFAAFDDVDMELAELLVTHGSQVDARLQAEGDLRDRQQRITRLHEAAPSLIDADSEAALFDRVVDITEGVLALDQSVLLMERDGELTPVGGRTDRVDEVSTDAGIVGRTYNEKRSFLVTDADTHEDAEPANESVKSAISIPVGDSGVFQVISDEKAAFDETDVELAELLIGYVEATLDRIRSEAALRESRQVIERLHTTAMELGTAETEPELLDNAADAAEDVLEMDMCKLDLRDGDVLVPVAESGNVPDDAGREMHVSEGLAGKTARTGESYLVVDLHGDADAEPTDPEFESAISVPIGDLGVFQAVATEPAAFDEEDLELAELLMAHVAVALQRLRAEAELRRERDSLEALFENIPGSAVAYEMIDGEPIVRRVNGAFERTFGYGADEIEGESLDEYIVPPESAEEAATFNEQLANGDRVQTEVERRTADGTKHFLLQVTPLEVGEENAPGYAIYSDVTEQRQREAELRRQNERLDQFASVVSHDLRNPLNVASGYLDLAKQTDDFDKLEQVEDALDRMDCLVTDLLSLAREGQDVGETQSIELSTIAWEAWAHTATGDASIDVVDDTTIDADPDRLVELFGNLYRNSVEHGSTSSRTESGDTADHGSANSRTASGATAEGAGDAPTVTVGTLATGEGFYVADDGPGIDDDIDPFDTGVTTSEEGTGFGLPIVESIAEAHGWSVSVTESEAGGARFEFETA</sequence>
<dbReference type="SUPFAM" id="SSF55785">
    <property type="entry name" value="PYP-like sensor domain (PAS domain)"/>
    <property type="match status" value="1"/>
</dbReference>
<dbReference type="InterPro" id="IPR035965">
    <property type="entry name" value="PAS-like_dom_sf"/>
</dbReference>
<dbReference type="PROSITE" id="PS50109">
    <property type="entry name" value="HIS_KIN"/>
    <property type="match status" value="1"/>
</dbReference>
<dbReference type="SMART" id="SM00387">
    <property type="entry name" value="HATPase_c"/>
    <property type="match status" value="1"/>
</dbReference>
<dbReference type="SMART" id="SM00091">
    <property type="entry name" value="PAS"/>
    <property type="match status" value="1"/>
</dbReference>
<protein>
    <recommendedName>
        <fullName evidence="2">histidine kinase</fullName>
        <ecNumber evidence="2">2.7.13.3</ecNumber>
    </recommendedName>
</protein>
<evidence type="ECO:0000256" key="1">
    <source>
        <dbReference type="ARBA" id="ARBA00000085"/>
    </source>
</evidence>
<dbReference type="InterPro" id="IPR003661">
    <property type="entry name" value="HisK_dim/P_dom"/>
</dbReference>
<dbReference type="InterPro" id="IPR036097">
    <property type="entry name" value="HisK_dim/P_sf"/>
</dbReference>
<dbReference type="PANTHER" id="PTHR43711:SF1">
    <property type="entry name" value="HISTIDINE KINASE 1"/>
    <property type="match status" value="1"/>
</dbReference>
<dbReference type="Pfam" id="PF08448">
    <property type="entry name" value="PAS_4"/>
    <property type="match status" value="1"/>
</dbReference>
<dbReference type="NCBIfam" id="TIGR00229">
    <property type="entry name" value="sensory_box"/>
    <property type="match status" value="1"/>
</dbReference>
<dbReference type="Gene3D" id="3.30.565.10">
    <property type="entry name" value="Histidine kinase-like ATPase, C-terminal domain"/>
    <property type="match status" value="1"/>
</dbReference>
<dbReference type="SUPFAM" id="SSF55874">
    <property type="entry name" value="ATPase domain of HSP90 chaperone/DNA topoisomerase II/histidine kinase"/>
    <property type="match status" value="1"/>
</dbReference>
<feature type="domain" description="PAS" evidence="8">
    <location>
        <begin position="564"/>
        <end position="637"/>
    </location>
</feature>
<evidence type="ECO:0000259" key="7">
    <source>
        <dbReference type="PROSITE" id="PS50109"/>
    </source>
</evidence>
<evidence type="ECO:0000313" key="9">
    <source>
        <dbReference type="EMBL" id="SFP59180.1"/>
    </source>
</evidence>
<dbReference type="Gene3D" id="3.30.450.20">
    <property type="entry name" value="PAS domain"/>
    <property type="match status" value="1"/>
</dbReference>
<dbReference type="InterPro" id="IPR005467">
    <property type="entry name" value="His_kinase_dom"/>
</dbReference>